<dbReference type="KEGG" id="pmrn:116957502"/>
<name>A0AAJ7UFU1_PETMA</name>
<gene>
    <name evidence="3 4 5" type="primary">HSF2BP</name>
</gene>
<keyword evidence="2" id="KW-1185">Reference proteome</keyword>
<dbReference type="AlphaFoldDB" id="A0AAJ7UFU1"/>
<organism evidence="2 3">
    <name type="scientific">Petromyzon marinus</name>
    <name type="common">Sea lamprey</name>
    <dbReference type="NCBI Taxonomy" id="7757"/>
    <lineage>
        <taxon>Eukaryota</taxon>
        <taxon>Metazoa</taxon>
        <taxon>Chordata</taxon>
        <taxon>Craniata</taxon>
        <taxon>Vertebrata</taxon>
        <taxon>Cyclostomata</taxon>
        <taxon>Hyperoartia</taxon>
        <taxon>Petromyzontiformes</taxon>
        <taxon>Petromyzontidae</taxon>
        <taxon>Petromyzon</taxon>
    </lineage>
</organism>
<dbReference type="InterPro" id="IPR039584">
    <property type="entry name" value="HSF2BP"/>
</dbReference>
<dbReference type="Gene3D" id="1.25.10.10">
    <property type="entry name" value="Leucine-rich Repeat Variant"/>
    <property type="match status" value="1"/>
</dbReference>
<dbReference type="PANTHER" id="PTHR15434">
    <property type="entry name" value="HEAT SHOCK FACTOR 2-BINDING PROTEIN"/>
    <property type="match status" value="1"/>
</dbReference>
<dbReference type="SUPFAM" id="SSF48371">
    <property type="entry name" value="ARM repeat"/>
    <property type="match status" value="1"/>
</dbReference>
<dbReference type="RefSeq" id="XP_032835585.1">
    <property type="nucleotide sequence ID" value="XM_032979694.1"/>
</dbReference>
<dbReference type="RefSeq" id="XP_032835595.1">
    <property type="nucleotide sequence ID" value="XM_032979704.1"/>
</dbReference>
<accession>A0AAJ7UFU1</accession>
<keyword evidence="1" id="KW-0175">Coiled coil</keyword>
<evidence type="ECO:0000313" key="2">
    <source>
        <dbReference type="Proteomes" id="UP001318040"/>
    </source>
</evidence>
<dbReference type="CTD" id="11077"/>
<dbReference type="GO" id="GO:0005829">
    <property type="term" value="C:cytosol"/>
    <property type="evidence" value="ECO:0007669"/>
    <property type="project" value="TreeGrafter"/>
</dbReference>
<evidence type="ECO:0000313" key="3">
    <source>
        <dbReference type="RefSeq" id="XP_032835585.1"/>
    </source>
</evidence>
<evidence type="ECO:0000256" key="1">
    <source>
        <dbReference type="SAM" id="Coils"/>
    </source>
</evidence>
<protein>
    <submittedName>
        <fullName evidence="3 4">Heat shock factor 2-binding protein</fullName>
    </submittedName>
</protein>
<evidence type="ECO:0000313" key="4">
    <source>
        <dbReference type="RefSeq" id="XP_032835595.1"/>
    </source>
</evidence>
<dbReference type="RefSeq" id="XP_032835602.1">
    <property type="nucleotide sequence ID" value="XM_032979711.1"/>
</dbReference>
<evidence type="ECO:0000313" key="5">
    <source>
        <dbReference type="RefSeq" id="XP_032835602.1"/>
    </source>
</evidence>
<dbReference type="Proteomes" id="UP001318040">
    <property type="component" value="Chromosome 3"/>
</dbReference>
<dbReference type="InterPro" id="IPR016024">
    <property type="entry name" value="ARM-type_fold"/>
</dbReference>
<feature type="coiled-coil region" evidence="1">
    <location>
        <begin position="46"/>
        <end position="105"/>
    </location>
</feature>
<sequence length="328" mass="36735">MAHQQTTIFVKVQQQKLQKLVTETMQLKALLPKVVHGDILHATTKLRHLEMVLEDRDKEVEKLRLDCEHLRAKLDIALGDCQKEKEDKLKARRQLSDAQRQLEQQADFCTSLGAVVCTLLWRVSRSEASVQAILVGCKVKEFFTLASQTVESYVKSMPGDFKTEDAGGDESQFVLAMAGIVTNIAATACGREYLMSMPGGKTILDVFLQILMELSTGQCIKFKTLILMTLYNVSINTSGLLYLAEKQGMVKLLCWLLEGEQDAELRCQALRLIQSLLLEPGTSQEVADGVRSCLPEHFLQSLVANRHVELRDAAKELHEDLQAIHIKA</sequence>
<dbReference type="PANTHER" id="PTHR15434:SF2">
    <property type="entry name" value="HEAT SHOCK FACTOR 2-BINDING PROTEIN"/>
    <property type="match status" value="1"/>
</dbReference>
<keyword evidence="3 4" id="KW-0346">Stress response</keyword>
<reference evidence="3 4" key="1">
    <citation type="submission" date="2025-04" db="UniProtKB">
        <authorList>
            <consortium name="RefSeq"/>
        </authorList>
    </citation>
    <scope>IDENTIFICATION</scope>
    <source>
        <tissue evidence="3 4">Sperm</tissue>
    </source>
</reference>
<proteinExistence type="predicted"/>
<dbReference type="InterPro" id="IPR011989">
    <property type="entry name" value="ARM-like"/>
</dbReference>